<dbReference type="EMBL" id="FOXA01000084">
    <property type="protein sequence ID" value="SFQ26820.1"/>
    <property type="molecule type" value="Genomic_DNA"/>
</dbReference>
<evidence type="ECO:0000313" key="3">
    <source>
        <dbReference type="Proteomes" id="UP000199356"/>
    </source>
</evidence>
<evidence type="ECO:0000313" key="2">
    <source>
        <dbReference type="EMBL" id="SFQ26820.1"/>
    </source>
</evidence>
<reference evidence="2 3" key="1">
    <citation type="submission" date="2016-10" db="EMBL/GenBank/DDBJ databases">
        <authorList>
            <person name="de Groot N.N."/>
        </authorList>
    </citation>
    <scope>NUCLEOTIDE SEQUENCE [LARGE SCALE GENOMIC DNA]</scope>
    <source>
        <strain evidence="2 3">DSM 19547</strain>
    </source>
</reference>
<dbReference type="AlphaFoldDB" id="A0A1I5X4D7"/>
<proteinExistence type="predicted"/>
<feature type="compositionally biased region" description="Basic and acidic residues" evidence="1">
    <location>
        <begin position="131"/>
        <end position="140"/>
    </location>
</feature>
<evidence type="ECO:0000256" key="1">
    <source>
        <dbReference type="SAM" id="MobiDB-lite"/>
    </source>
</evidence>
<feature type="region of interest" description="Disordered" evidence="1">
    <location>
        <begin position="120"/>
        <end position="203"/>
    </location>
</feature>
<feature type="non-terminal residue" evidence="2">
    <location>
        <position position="229"/>
    </location>
</feature>
<sequence>MWKYAATAIAAALIAPDIQDIRANAEDSLRVYLNERHAERALHDTTAMSTVMPLVAAPAIASDRSADTPQAAALVDRIAKEARRPRVDQATIDIQVRQEPADNAQAAEKTAIAPDVILGSQPQVTFDQPEVTEKPADSSIEKVSATEQVVAPASDGDEAMKASSAEATTAEERGTAGHPDAFEATPRAESDIDDIEGASKSTGAHGIADRIMALAAQQDLPQQSGFMLT</sequence>
<accession>A0A1I5X4D7</accession>
<dbReference type="Proteomes" id="UP000199356">
    <property type="component" value="Unassembled WGS sequence"/>
</dbReference>
<gene>
    <name evidence="2" type="ORF">SAMN04488047_1841</name>
</gene>
<name>A0A1I5X4D7_9RHOB</name>
<organism evidence="2 3">
    <name type="scientific">Tranquillimonas alkanivorans</name>
    <dbReference type="NCBI Taxonomy" id="441119"/>
    <lineage>
        <taxon>Bacteria</taxon>
        <taxon>Pseudomonadati</taxon>
        <taxon>Pseudomonadota</taxon>
        <taxon>Alphaproteobacteria</taxon>
        <taxon>Rhodobacterales</taxon>
        <taxon>Roseobacteraceae</taxon>
        <taxon>Tranquillimonas</taxon>
    </lineage>
</organism>
<keyword evidence="3" id="KW-1185">Reference proteome</keyword>
<protein>
    <submittedName>
        <fullName evidence="2">Uncharacterized protein</fullName>
    </submittedName>
</protein>
<dbReference type="RefSeq" id="WP_143096313.1">
    <property type="nucleotide sequence ID" value="NZ_FOXA01000084.1"/>
</dbReference>